<dbReference type="Proteomes" id="UP001177023">
    <property type="component" value="Unassembled WGS sequence"/>
</dbReference>
<proteinExistence type="predicted"/>
<gene>
    <name evidence="1" type="ORF">MSPICULIGERA_LOCUS5813</name>
</gene>
<name>A0AA36CFS7_9BILA</name>
<protein>
    <submittedName>
        <fullName evidence="1">Uncharacterized protein</fullName>
    </submittedName>
</protein>
<reference evidence="1" key="1">
    <citation type="submission" date="2023-06" db="EMBL/GenBank/DDBJ databases">
        <authorList>
            <person name="Delattre M."/>
        </authorList>
    </citation>
    <scope>NUCLEOTIDE SEQUENCE</scope>
    <source>
        <strain evidence="1">AF72</strain>
    </source>
</reference>
<accession>A0AA36CFS7</accession>
<evidence type="ECO:0000313" key="1">
    <source>
        <dbReference type="EMBL" id="CAJ0567254.1"/>
    </source>
</evidence>
<keyword evidence="2" id="KW-1185">Reference proteome</keyword>
<dbReference type="EMBL" id="CATQJA010001438">
    <property type="protein sequence ID" value="CAJ0567254.1"/>
    <property type="molecule type" value="Genomic_DNA"/>
</dbReference>
<organism evidence="1 2">
    <name type="scientific">Mesorhabditis spiculigera</name>
    <dbReference type="NCBI Taxonomy" id="96644"/>
    <lineage>
        <taxon>Eukaryota</taxon>
        <taxon>Metazoa</taxon>
        <taxon>Ecdysozoa</taxon>
        <taxon>Nematoda</taxon>
        <taxon>Chromadorea</taxon>
        <taxon>Rhabditida</taxon>
        <taxon>Rhabditina</taxon>
        <taxon>Rhabditomorpha</taxon>
        <taxon>Rhabditoidea</taxon>
        <taxon>Rhabditidae</taxon>
        <taxon>Mesorhabditinae</taxon>
        <taxon>Mesorhabditis</taxon>
    </lineage>
</organism>
<evidence type="ECO:0000313" key="2">
    <source>
        <dbReference type="Proteomes" id="UP001177023"/>
    </source>
</evidence>
<comment type="caution">
    <text evidence="1">The sequence shown here is derived from an EMBL/GenBank/DDBJ whole genome shotgun (WGS) entry which is preliminary data.</text>
</comment>
<dbReference type="AlphaFoldDB" id="A0AA36CFS7"/>
<feature type="non-terminal residue" evidence="1">
    <location>
        <position position="130"/>
    </location>
</feature>
<sequence>MGNKKSKDQEDKALSPYSSWGHSLDDLLCGDGKICDDRWTPISLSAWNGENESGSGGCGSGSGWGTRWKYWSAQLQRLCDVTEQYRSGNAVVRLIEMRRRREQEKKYRQLSVHHLLEPQIHQAPARQAVA</sequence>